<evidence type="ECO:0000313" key="1">
    <source>
        <dbReference type="EMBL" id="CAI9153394.1"/>
    </source>
</evidence>
<name>A0ABN8XVL0_RANTA</name>
<accession>A0ABN8XVL0</accession>
<organism evidence="1 2">
    <name type="scientific">Rangifer tarandus platyrhynchus</name>
    <name type="common">Svalbard reindeer</name>
    <dbReference type="NCBI Taxonomy" id="3082113"/>
    <lineage>
        <taxon>Eukaryota</taxon>
        <taxon>Metazoa</taxon>
        <taxon>Chordata</taxon>
        <taxon>Craniata</taxon>
        <taxon>Vertebrata</taxon>
        <taxon>Euteleostomi</taxon>
        <taxon>Mammalia</taxon>
        <taxon>Eutheria</taxon>
        <taxon>Laurasiatheria</taxon>
        <taxon>Artiodactyla</taxon>
        <taxon>Ruminantia</taxon>
        <taxon>Pecora</taxon>
        <taxon>Cervidae</taxon>
        <taxon>Odocoileinae</taxon>
        <taxon>Rangifer</taxon>
    </lineage>
</organism>
<evidence type="ECO:0000313" key="2">
    <source>
        <dbReference type="Proteomes" id="UP001176941"/>
    </source>
</evidence>
<gene>
    <name evidence="1" type="ORF">MRATA1EN1_LOCUS2356</name>
</gene>
<protein>
    <submittedName>
        <fullName evidence="1">Uncharacterized protein</fullName>
    </submittedName>
</protein>
<keyword evidence="2" id="KW-1185">Reference proteome</keyword>
<sequence length="157" mass="16258">MLPLPAWCNWSVCLNINTLVFGPAGVSRLLSPALGPPRLGSGAGARDISKARSAPGISAARSVAANLRGGVKAAELGVAPPTHFSWARDSQLMDGASFCSCARPFLANSCAAWPAAPPPPALPSRPYPISVWTLGREHRSGRALAHLAAEKTTRKGA</sequence>
<dbReference type="EMBL" id="OX459946">
    <property type="protein sequence ID" value="CAI9153394.1"/>
    <property type="molecule type" value="Genomic_DNA"/>
</dbReference>
<proteinExistence type="predicted"/>
<reference evidence="1" key="1">
    <citation type="submission" date="2023-04" db="EMBL/GenBank/DDBJ databases">
        <authorList>
            <consortium name="ELIXIR-Norway"/>
        </authorList>
    </citation>
    <scope>NUCLEOTIDE SEQUENCE [LARGE SCALE GENOMIC DNA]</scope>
</reference>
<dbReference type="Proteomes" id="UP001176941">
    <property type="component" value="Chromosome 10"/>
</dbReference>